<sequence>RLEGHTTVRRLAGRYQEHTLSERHPWHRLDSVGARLRRVGCCQCHSGTAGPPLHRHGPGLRVQAVEAKHCSECETELSDQGQPQQRRTRQNSVDRAGGAHR</sequence>
<dbReference type="EMBL" id="JAVRRA010010062">
    <property type="protein sequence ID" value="KAK5243119.1"/>
    <property type="molecule type" value="Genomic_DNA"/>
</dbReference>
<comment type="caution">
    <text evidence="2">The sequence shown here is derived from an EMBL/GenBank/DDBJ whole genome shotgun (WGS) entry which is preliminary data.</text>
</comment>
<protein>
    <submittedName>
        <fullName evidence="2">Uncharacterized protein</fullName>
    </submittedName>
</protein>
<name>A0ABR0LUM7_9PEZI</name>
<evidence type="ECO:0000256" key="1">
    <source>
        <dbReference type="SAM" id="MobiDB-lite"/>
    </source>
</evidence>
<feature type="non-terminal residue" evidence="2">
    <location>
        <position position="101"/>
    </location>
</feature>
<feature type="compositionally biased region" description="Polar residues" evidence="1">
    <location>
        <begin position="78"/>
        <end position="93"/>
    </location>
</feature>
<evidence type="ECO:0000313" key="2">
    <source>
        <dbReference type="EMBL" id="KAK5243119.1"/>
    </source>
</evidence>
<accession>A0ABR0LUM7</accession>
<organism evidence="2 3">
    <name type="scientific">Cryomyces antarcticus</name>
    <dbReference type="NCBI Taxonomy" id="329879"/>
    <lineage>
        <taxon>Eukaryota</taxon>
        <taxon>Fungi</taxon>
        <taxon>Dikarya</taxon>
        <taxon>Ascomycota</taxon>
        <taxon>Pezizomycotina</taxon>
        <taxon>Dothideomycetes</taxon>
        <taxon>Dothideomycetes incertae sedis</taxon>
        <taxon>Cryomyces</taxon>
    </lineage>
</organism>
<keyword evidence="3" id="KW-1185">Reference proteome</keyword>
<feature type="non-terminal residue" evidence="2">
    <location>
        <position position="1"/>
    </location>
</feature>
<feature type="region of interest" description="Disordered" evidence="1">
    <location>
        <begin position="73"/>
        <end position="101"/>
    </location>
</feature>
<gene>
    <name evidence="2" type="ORF">LTR16_008096</name>
</gene>
<proteinExistence type="predicted"/>
<reference evidence="2 3" key="1">
    <citation type="submission" date="2023-08" db="EMBL/GenBank/DDBJ databases">
        <title>Black Yeasts Isolated from many extreme environments.</title>
        <authorList>
            <person name="Coleine C."/>
            <person name="Stajich J.E."/>
            <person name="Selbmann L."/>
        </authorList>
    </citation>
    <scope>NUCLEOTIDE SEQUENCE [LARGE SCALE GENOMIC DNA]</scope>
    <source>
        <strain evidence="2 3">CCFEE 536</strain>
    </source>
</reference>
<evidence type="ECO:0000313" key="3">
    <source>
        <dbReference type="Proteomes" id="UP001357485"/>
    </source>
</evidence>
<dbReference type="Proteomes" id="UP001357485">
    <property type="component" value="Unassembled WGS sequence"/>
</dbReference>